<dbReference type="InterPro" id="IPR008962">
    <property type="entry name" value="PapD-like_sf"/>
</dbReference>
<comment type="caution">
    <text evidence="3">The sequence shown here is derived from an EMBL/GenBank/DDBJ whole genome shotgun (WGS) entry which is preliminary data.</text>
</comment>
<sequence>MAGLLAAAILPAPTTWASGLQVSPIGLRLAAGTPADALWLTNTGSEILHAQVRVFRWIQQDGQDMYDASRDLLASPPMVTIAPGGKQMVRVIRTGAPPDGAETAYRVIVDELPNGKHDGLNFVLRYSVPVFLAPKGDPAVKATLHTEWITTPSGPMVRIRNDGNGHAQIAELSFTDASGKRTTLVRGLVGYALPGSTMSWPTPKETPPATGVLKARVNSEPVESTLVTGAGGR</sequence>
<organism evidence="3 4">
    <name type="scientific">Luteibacter anthropi</name>
    <dbReference type="NCBI Taxonomy" id="564369"/>
    <lineage>
        <taxon>Bacteria</taxon>
        <taxon>Pseudomonadati</taxon>
        <taxon>Pseudomonadota</taxon>
        <taxon>Gammaproteobacteria</taxon>
        <taxon>Lysobacterales</taxon>
        <taxon>Rhodanobacteraceae</taxon>
        <taxon>Luteibacter</taxon>
    </lineage>
</organism>
<dbReference type="Pfam" id="PF00345">
    <property type="entry name" value="PapD_N"/>
    <property type="match status" value="1"/>
</dbReference>
<feature type="domain" description="Pili assembly chaperone N-terminal" evidence="2">
    <location>
        <begin position="20"/>
        <end position="136"/>
    </location>
</feature>
<dbReference type="SUPFAM" id="SSF49354">
    <property type="entry name" value="PapD-like"/>
    <property type="match status" value="1"/>
</dbReference>
<dbReference type="RefSeq" id="WP_166946249.1">
    <property type="nucleotide sequence ID" value="NZ_JAARLZ010000001.1"/>
</dbReference>
<evidence type="ECO:0000256" key="1">
    <source>
        <dbReference type="SAM" id="SignalP"/>
    </source>
</evidence>
<dbReference type="Gene3D" id="2.60.40.10">
    <property type="entry name" value="Immunoglobulins"/>
    <property type="match status" value="1"/>
</dbReference>
<dbReference type="GO" id="GO:0071555">
    <property type="term" value="P:cell wall organization"/>
    <property type="evidence" value="ECO:0007669"/>
    <property type="project" value="InterPro"/>
</dbReference>
<dbReference type="InterPro" id="IPR050643">
    <property type="entry name" value="Periplasmic_pilus_chap"/>
</dbReference>
<feature type="signal peptide" evidence="1">
    <location>
        <begin position="1"/>
        <end position="17"/>
    </location>
</feature>
<dbReference type="Proteomes" id="UP000490980">
    <property type="component" value="Unassembled WGS sequence"/>
</dbReference>
<dbReference type="PANTHER" id="PTHR30251">
    <property type="entry name" value="PILUS ASSEMBLY CHAPERONE"/>
    <property type="match status" value="1"/>
</dbReference>
<protein>
    <submittedName>
        <fullName evidence="3">Molecular chaperone</fullName>
    </submittedName>
</protein>
<evidence type="ECO:0000259" key="2">
    <source>
        <dbReference type="Pfam" id="PF00345"/>
    </source>
</evidence>
<dbReference type="InterPro" id="IPR016147">
    <property type="entry name" value="Pili_assmbl_chaperone_N"/>
</dbReference>
<feature type="chain" id="PRO_5031028032" evidence="1">
    <location>
        <begin position="18"/>
        <end position="233"/>
    </location>
</feature>
<dbReference type="PANTHER" id="PTHR30251:SF4">
    <property type="entry name" value="SLR1668 PROTEIN"/>
    <property type="match status" value="1"/>
</dbReference>
<proteinExistence type="predicted"/>
<accession>A0A7X5U7N2</accession>
<reference evidence="3 4" key="1">
    <citation type="submission" date="2020-03" db="EMBL/GenBank/DDBJ databases">
        <authorList>
            <person name="Lai Q."/>
        </authorList>
    </citation>
    <scope>NUCLEOTIDE SEQUENCE [LARGE SCALE GENOMIC DNA]</scope>
    <source>
        <strain evidence="3 4">CCUG 25036</strain>
    </source>
</reference>
<gene>
    <name evidence="3" type="ORF">HBF25_02605</name>
</gene>
<dbReference type="EMBL" id="JAARLZ010000001">
    <property type="protein sequence ID" value="NII05275.1"/>
    <property type="molecule type" value="Genomic_DNA"/>
</dbReference>
<keyword evidence="4" id="KW-1185">Reference proteome</keyword>
<dbReference type="GO" id="GO:0030288">
    <property type="term" value="C:outer membrane-bounded periplasmic space"/>
    <property type="evidence" value="ECO:0007669"/>
    <property type="project" value="InterPro"/>
</dbReference>
<keyword evidence="1" id="KW-0732">Signal</keyword>
<evidence type="ECO:0000313" key="3">
    <source>
        <dbReference type="EMBL" id="NII05275.1"/>
    </source>
</evidence>
<evidence type="ECO:0000313" key="4">
    <source>
        <dbReference type="Proteomes" id="UP000490980"/>
    </source>
</evidence>
<name>A0A7X5U7N2_9GAMM</name>
<dbReference type="AlphaFoldDB" id="A0A7X5U7N2"/>
<dbReference type="InterPro" id="IPR013783">
    <property type="entry name" value="Ig-like_fold"/>
</dbReference>